<sequence length="86" mass="9792">MGINGNSDGSQLYAIETNEHFWTCSKSIDILISIFKKHELKYQSTIINNMDKEKININEINFAIPIFTDFDSPITSITDAPEIHCL</sequence>
<name>A0A2I1HQR9_9GLOM</name>
<evidence type="ECO:0000313" key="1">
    <source>
        <dbReference type="EMBL" id="PKY61143.1"/>
    </source>
</evidence>
<organism evidence="1 2">
    <name type="scientific">Rhizophagus irregularis</name>
    <dbReference type="NCBI Taxonomy" id="588596"/>
    <lineage>
        <taxon>Eukaryota</taxon>
        <taxon>Fungi</taxon>
        <taxon>Fungi incertae sedis</taxon>
        <taxon>Mucoromycota</taxon>
        <taxon>Glomeromycotina</taxon>
        <taxon>Glomeromycetes</taxon>
        <taxon>Glomerales</taxon>
        <taxon>Glomeraceae</taxon>
        <taxon>Rhizophagus</taxon>
    </lineage>
</organism>
<accession>A0A2I1HQR9</accession>
<comment type="caution">
    <text evidence="1">The sequence shown here is derived from an EMBL/GenBank/DDBJ whole genome shotgun (WGS) entry which is preliminary data.</text>
</comment>
<dbReference type="AlphaFoldDB" id="A0A2I1HQR9"/>
<dbReference type="Proteomes" id="UP000234323">
    <property type="component" value="Unassembled WGS sequence"/>
</dbReference>
<proteinExistence type="predicted"/>
<keyword evidence="2" id="KW-1185">Reference proteome</keyword>
<evidence type="ECO:0000313" key="2">
    <source>
        <dbReference type="Proteomes" id="UP000234323"/>
    </source>
</evidence>
<gene>
    <name evidence="1" type="ORF">RhiirA4_485725</name>
</gene>
<reference evidence="1 2" key="1">
    <citation type="submission" date="2015-10" db="EMBL/GenBank/DDBJ databases">
        <title>Genome analyses suggest a sexual origin of heterokaryosis in a supposedly ancient asexual fungus.</title>
        <authorList>
            <person name="Ropars J."/>
            <person name="Sedzielewska K."/>
            <person name="Noel J."/>
            <person name="Charron P."/>
            <person name="Farinelli L."/>
            <person name="Marton T."/>
            <person name="Kruger M."/>
            <person name="Pelin A."/>
            <person name="Brachmann A."/>
            <person name="Corradi N."/>
        </authorList>
    </citation>
    <scope>NUCLEOTIDE SEQUENCE [LARGE SCALE GENOMIC DNA]</scope>
    <source>
        <strain evidence="1 2">A4</strain>
    </source>
</reference>
<protein>
    <submittedName>
        <fullName evidence="1">Uncharacterized protein</fullName>
    </submittedName>
</protein>
<dbReference type="EMBL" id="LLXI01004988">
    <property type="protein sequence ID" value="PKY61143.1"/>
    <property type="molecule type" value="Genomic_DNA"/>
</dbReference>